<dbReference type="AlphaFoldDB" id="A0A1W6LQE7"/>
<dbReference type="Gene3D" id="2.60.40.10">
    <property type="entry name" value="Immunoglobulins"/>
    <property type="match status" value="1"/>
</dbReference>
<evidence type="ECO:0000259" key="3">
    <source>
        <dbReference type="PROSITE" id="PS50835"/>
    </source>
</evidence>
<sequence>MLNMFIIKGEKMRLKLILSLVAGLLVSYSSAEIVFTDDMDSLVPWELITDGMDTTETGDGTAIRMSSWWASGGYSQMAQNTKLTIQPNAQYNIIIGAEGHKESGDPNDPAKAFGVNVWSVQDNLWWDYFIQQDVAPVFNWPATEEPYDTYTVSFNSSDHSDFVGQKLGIDIWTKWWNNFSADWIAIEYSGDAPLVKTQPQDVVAEENETVQFIVEASSATAANYEWKKSADAEIDSGDTVVGTNSNTLTVTANAANEGWYYCVVSNSSSETDTSIPAGLWLKQEVANWKFNNDLTDSSGSWDAQLDGIDFVDSGQQGFDSNAIEGDYSVSLQGDSNAYLTVPGSEDYFNSYVQGVTVNAWVNTSDPNWAGIVAKQDRAIAEFDRRDWSGWILSASSSGYPSFSVRGTGGAASVEGDERTVYDGQWHMLTGVYDNAADEVRLYIDGELSNSVSVEDIAPDKSKQPVNIGIADSYELHNATNPYKGLIDDVSIYSYPLTAGDVALKYVELVPEAKICVEEIPMDFTDDCKVGFEDFVHFAAQWMECNLYPVEKCFE</sequence>
<keyword evidence="1" id="KW-0732">Signal</keyword>
<reference evidence="5" key="1">
    <citation type="submission" date="2017-04" db="EMBL/GenBank/DDBJ databases">
        <title>Comparative genomics and description of representatives of a novel lineage of planctomycetes thriving in anoxic sediments.</title>
        <authorList>
            <person name="Spring S."/>
            <person name="Bunk B."/>
            <person name="Sproer C."/>
        </authorList>
    </citation>
    <scope>NUCLEOTIDE SEQUENCE [LARGE SCALE GENOMIC DNA]</scope>
    <source>
        <strain evidence="5">ST-PulAB-D4</strain>
    </source>
</reference>
<name>A0A1W6LQE7_9BACT</name>
<proteinExistence type="predicted"/>
<dbReference type="Pfam" id="PF13385">
    <property type="entry name" value="Laminin_G_3"/>
    <property type="match status" value="1"/>
</dbReference>
<feature type="domain" description="Ig-like" evidence="3">
    <location>
        <begin position="193"/>
        <end position="274"/>
    </location>
</feature>
<evidence type="ECO:0000256" key="1">
    <source>
        <dbReference type="ARBA" id="ARBA00022729"/>
    </source>
</evidence>
<evidence type="ECO:0000256" key="2">
    <source>
        <dbReference type="ARBA" id="ARBA00023157"/>
    </source>
</evidence>
<dbReference type="STRING" id="1941349.STSP1_02425"/>
<dbReference type="SMART" id="SM00560">
    <property type="entry name" value="LamGL"/>
    <property type="match status" value="1"/>
</dbReference>
<keyword evidence="2" id="KW-1015">Disulfide bond</keyword>
<dbReference type="Proteomes" id="UP000193334">
    <property type="component" value="Chromosome"/>
</dbReference>
<dbReference type="SUPFAM" id="SSF48726">
    <property type="entry name" value="Immunoglobulin"/>
    <property type="match status" value="1"/>
</dbReference>
<dbReference type="InterPro" id="IPR013320">
    <property type="entry name" value="ConA-like_dom_sf"/>
</dbReference>
<dbReference type="InterPro" id="IPR006558">
    <property type="entry name" value="LamG-like"/>
</dbReference>
<evidence type="ECO:0000313" key="4">
    <source>
        <dbReference type="EMBL" id="ARN57999.1"/>
    </source>
</evidence>
<dbReference type="EMBL" id="CP021023">
    <property type="protein sequence ID" value="ARN57999.1"/>
    <property type="molecule type" value="Genomic_DNA"/>
</dbReference>
<dbReference type="PROSITE" id="PS50835">
    <property type="entry name" value="IG_LIKE"/>
    <property type="match status" value="1"/>
</dbReference>
<dbReference type="InterPro" id="IPR036179">
    <property type="entry name" value="Ig-like_dom_sf"/>
</dbReference>
<accession>A0A1W6LQE7</accession>
<dbReference type="Pfam" id="PF13927">
    <property type="entry name" value="Ig_3"/>
    <property type="match status" value="1"/>
</dbReference>
<gene>
    <name evidence="4" type="ORF">STSP1_02425</name>
</gene>
<dbReference type="Gene3D" id="2.60.120.200">
    <property type="match status" value="1"/>
</dbReference>
<keyword evidence="5" id="KW-1185">Reference proteome</keyword>
<dbReference type="CDD" id="cd00096">
    <property type="entry name" value="Ig"/>
    <property type="match status" value="1"/>
</dbReference>
<dbReference type="InterPro" id="IPR013783">
    <property type="entry name" value="Ig-like_fold"/>
</dbReference>
<dbReference type="SUPFAM" id="SSF49899">
    <property type="entry name" value="Concanavalin A-like lectins/glucanases"/>
    <property type="match status" value="1"/>
</dbReference>
<organism evidence="4 5">
    <name type="scientific">Sedimentisphaera salicampi</name>
    <dbReference type="NCBI Taxonomy" id="1941349"/>
    <lineage>
        <taxon>Bacteria</taxon>
        <taxon>Pseudomonadati</taxon>
        <taxon>Planctomycetota</taxon>
        <taxon>Phycisphaerae</taxon>
        <taxon>Sedimentisphaerales</taxon>
        <taxon>Sedimentisphaeraceae</taxon>
        <taxon>Sedimentisphaera</taxon>
    </lineage>
</organism>
<evidence type="ECO:0000313" key="5">
    <source>
        <dbReference type="Proteomes" id="UP000193334"/>
    </source>
</evidence>
<protein>
    <submittedName>
        <fullName evidence="4">Immunoglobulin I-set domain protein</fullName>
    </submittedName>
</protein>
<dbReference type="InterPro" id="IPR007110">
    <property type="entry name" value="Ig-like_dom"/>
</dbReference>
<dbReference type="KEGG" id="pbp:STSP1_02425"/>